<protein>
    <submittedName>
        <fullName evidence="4">Glutathione S-transferase family protein</fullName>
    </submittedName>
</protein>
<dbReference type="EMBL" id="JAULRT010000032">
    <property type="protein sequence ID" value="MDO3380912.1"/>
    <property type="molecule type" value="Genomic_DNA"/>
</dbReference>
<name>A0ABT8T9X9_9GAMM</name>
<accession>A0ABT8T9X9</accession>
<dbReference type="SFLD" id="SFLDG00358">
    <property type="entry name" value="Main_(cytGST)"/>
    <property type="match status" value="1"/>
</dbReference>
<dbReference type="CDD" id="cd00570">
    <property type="entry name" value="GST_N_family"/>
    <property type="match status" value="1"/>
</dbReference>
<dbReference type="InterPro" id="IPR004046">
    <property type="entry name" value="GST_C"/>
</dbReference>
<feature type="domain" description="GST N-terminal" evidence="2">
    <location>
        <begin position="1"/>
        <end position="81"/>
    </location>
</feature>
<dbReference type="Gene3D" id="3.40.30.10">
    <property type="entry name" value="Glutaredoxin"/>
    <property type="match status" value="1"/>
</dbReference>
<dbReference type="SUPFAM" id="SSF47616">
    <property type="entry name" value="GST C-terminal domain-like"/>
    <property type="match status" value="1"/>
</dbReference>
<keyword evidence="5" id="KW-1185">Reference proteome</keyword>
<dbReference type="InterPro" id="IPR036282">
    <property type="entry name" value="Glutathione-S-Trfase_C_sf"/>
</dbReference>
<evidence type="ECO:0000313" key="4">
    <source>
        <dbReference type="EMBL" id="MDO3380912.1"/>
    </source>
</evidence>
<sequence length="203" mass="23551">MYKLYSYPFSQYSRRAVSLMEQVGIEYENHLINLKEKEQMSEKYIAINPNHQVPTLLDGDIKIHESNAILRYLCVKHELFDWYPRDYAALAKVEQWLDWTQCQLCPLVETIVVNRILLGEDGDINAASEEEAKLVSRFEVLEDNLKGQKFLVNENPTIADLSLASSIFQLKFASVTLESSLIIRWYESVEMLPGFQKSLPKEQ</sequence>
<dbReference type="PANTHER" id="PTHR44051">
    <property type="entry name" value="GLUTATHIONE S-TRANSFERASE-RELATED"/>
    <property type="match status" value="1"/>
</dbReference>
<comment type="similarity">
    <text evidence="1">Belongs to the GST superfamily.</text>
</comment>
<evidence type="ECO:0000259" key="3">
    <source>
        <dbReference type="PROSITE" id="PS50405"/>
    </source>
</evidence>
<dbReference type="InterPro" id="IPR040079">
    <property type="entry name" value="Glutathione_S-Trfase"/>
</dbReference>
<dbReference type="Pfam" id="PF02798">
    <property type="entry name" value="GST_N"/>
    <property type="match status" value="1"/>
</dbReference>
<evidence type="ECO:0000256" key="1">
    <source>
        <dbReference type="RuleBase" id="RU003494"/>
    </source>
</evidence>
<proteinExistence type="inferred from homology"/>
<dbReference type="InterPro" id="IPR010987">
    <property type="entry name" value="Glutathione-S-Trfase_C-like"/>
</dbReference>
<comment type="caution">
    <text evidence="4">The sequence shown here is derived from an EMBL/GenBank/DDBJ whole genome shotgun (WGS) entry which is preliminary data.</text>
</comment>
<dbReference type="Gene3D" id="1.20.1050.10">
    <property type="match status" value="1"/>
</dbReference>
<dbReference type="SFLD" id="SFLDS00019">
    <property type="entry name" value="Glutathione_Transferase_(cytos"/>
    <property type="match status" value="1"/>
</dbReference>
<organism evidence="4 5">
    <name type="scientific">Gilvimarinus algae</name>
    <dbReference type="NCBI Taxonomy" id="3058037"/>
    <lineage>
        <taxon>Bacteria</taxon>
        <taxon>Pseudomonadati</taxon>
        <taxon>Pseudomonadota</taxon>
        <taxon>Gammaproteobacteria</taxon>
        <taxon>Cellvibrionales</taxon>
        <taxon>Cellvibrionaceae</taxon>
        <taxon>Gilvimarinus</taxon>
    </lineage>
</organism>
<reference evidence="4" key="1">
    <citation type="submission" date="2023-07" db="EMBL/GenBank/DDBJ databases">
        <title>Gilvimarinus algae sp. nov., isolated from the surface of Kelp.</title>
        <authorList>
            <person name="Sun Y.Y."/>
            <person name="Gong Y."/>
            <person name="Du Z.J."/>
        </authorList>
    </citation>
    <scope>NUCLEOTIDE SEQUENCE</scope>
    <source>
        <strain evidence="4">SDUM040014</strain>
    </source>
</reference>
<dbReference type="SUPFAM" id="SSF52833">
    <property type="entry name" value="Thioredoxin-like"/>
    <property type="match status" value="1"/>
</dbReference>
<dbReference type="InterPro" id="IPR036249">
    <property type="entry name" value="Thioredoxin-like_sf"/>
</dbReference>
<gene>
    <name evidence="4" type="ORF">QWI16_01925</name>
</gene>
<dbReference type="Pfam" id="PF00043">
    <property type="entry name" value="GST_C"/>
    <property type="match status" value="1"/>
</dbReference>
<evidence type="ECO:0000259" key="2">
    <source>
        <dbReference type="PROSITE" id="PS50404"/>
    </source>
</evidence>
<dbReference type="PANTHER" id="PTHR44051:SF8">
    <property type="entry name" value="GLUTATHIONE S-TRANSFERASE GSTA"/>
    <property type="match status" value="1"/>
</dbReference>
<dbReference type="Proteomes" id="UP001168380">
    <property type="component" value="Unassembled WGS sequence"/>
</dbReference>
<dbReference type="RefSeq" id="WP_302711035.1">
    <property type="nucleotide sequence ID" value="NZ_JAULRT010000032.1"/>
</dbReference>
<dbReference type="PROSITE" id="PS50404">
    <property type="entry name" value="GST_NTER"/>
    <property type="match status" value="1"/>
</dbReference>
<feature type="domain" description="GST C-terminal" evidence="3">
    <location>
        <begin position="86"/>
        <end position="203"/>
    </location>
</feature>
<dbReference type="InterPro" id="IPR004045">
    <property type="entry name" value="Glutathione_S-Trfase_N"/>
</dbReference>
<dbReference type="PROSITE" id="PS50405">
    <property type="entry name" value="GST_CTER"/>
    <property type="match status" value="1"/>
</dbReference>
<evidence type="ECO:0000313" key="5">
    <source>
        <dbReference type="Proteomes" id="UP001168380"/>
    </source>
</evidence>